<evidence type="ECO:0000256" key="2">
    <source>
        <dbReference type="ARBA" id="ARBA00022679"/>
    </source>
</evidence>
<dbReference type="OrthoDB" id="18536at2157"/>
<organism evidence="4 5">
    <name type="scientific">Haloplanus rubicundus</name>
    <dbReference type="NCBI Taxonomy" id="1547898"/>
    <lineage>
        <taxon>Archaea</taxon>
        <taxon>Methanobacteriati</taxon>
        <taxon>Methanobacteriota</taxon>
        <taxon>Stenosarchaea group</taxon>
        <taxon>Halobacteria</taxon>
        <taxon>Halobacteriales</taxon>
        <taxon>Haloferacaceae</taxon>
        <taxon>Haloplanus</taxon>
    </lineage>
</organism>
<dbReference type="GO" id="GO:0032259">
    <property type="term" value="P:methylation"/>
    <property type="evidence" value="ECO:0007669"/>
    <property type="project" value="UniProtKB-KW"/>
</dbReference>
<dbReference type="PANTHER" id="PTHR13069">
    <property type="entry name" value="ALKYLATED DNA REPAIR PROTEIN ALKB HOMOLOG 8"/>
    <property type="match status" value="1"/>
</dbReference>
<evidence type="ECO:0000259" key="3">
    <source>
        <dbReference type="Pfam" id="PF08241"/>
    </source>
</evidence>
<dbReference type="PANTHER" id="PTHR13069:SF21">
    <property type="entry name" value="ALKYLATED DNA REPAIR PROTEIN ALKB HOMOLOG 8"/>
    <property type="match status" value="1"/>
</dbReference>
<proteinExistence type="predicted"/>
<dbReference type="InterPro" id="IPR051422">
    <property type="entry name" value="AlkB_tRNA_MeTrf/Diox"/>
</dbReference>
<dbReference type="GO" id="GO:0008757">
    <property type="term" value="F:S-adenosylmethionine-dependent methyltransferase activity"/>
    <property type="evidence" value="ECO:0007669"/>
    <property type="project" value="InterPro"/>
</dbReference>
<name>A0A345E4G3_9EURY</name>
<evidence type="ECO:0000256" key="1">
    <source>
        <dbReference type="ARBA" id="ARBA00022603"/>
    </source>
</evidence>
<dbReference type="InterPro" id="IPR013216">
    <property type="entry name" value="Methyltransf_11"/>
</dbReference>
<evidence type="ECO:0000313" key="4">
    <source>
        <dbReference type="EMBL" id="AXG07085.1"/>
    </source>
</evidence>
<protein>
    <submittedName>
        <fullName evidence="4">Methyltransferase domain-containing protein</fullName>
    </submittedName>
</protein>
<dbReference type="AlphaFoldDB" id="A0A345E4G3"/>
<dbReference type="Proteomes" id="UP000253273">
    <property type="component" value="Chromosome"/>
</dbReference>
<dbReference type="Pfam" id="PF08241">
    <property type="entry name" value="Methyltransf_11"/>
    <property type="match status" value="1"/>
</dbReference>
<dbReference type="RefSeq" id="WP_114586217.1">
    <property type="nucleotide sequence ID" value="NZ_CP031150.1"/>
</dbReference>
<dbReference type="GO" id="GO:0006400">
    <property type="term" value="P:tRNA modification"/>
    <property type="evidence" value="ECO:0007669"/>
    <property type="project" value="UniProtKB-ARBA"/>
</dbReference>
<gene>
    <name evidence="4" type="ORF">DU500_11990</name>
</gene>
<dbReference type="CDD" id="cd02440">
    <property type="entry name" value="AdoMet_MTases"/>
    <property type="match status" value="1"/>
</dbReference>
<dbReference type="GO" id="GO:0008175">
    <property type="term" value="F:tRNA methyltransferase activity"/>
    <property type="evidence" value="ECO:0007669"/>
    <property type="project" value="UniProtKB-ARBA"/>
</dbReference>
<keyword evidence="1 4" id="KW-0489">Methyltransferase</keyword>
<keyword evidence="2 4" id="KW-0808">Transferase</keyword>
<dbReference type="SUPFAM" id="SSF53335">
    <property type="entry name" value="S-adenosyl-L-methionine-dependent methyltransferases"/>
    <property type="match status" value="1"/>
</dbReference>
<dbReference type="KEGG" id="haj:DU500_11990"/>
<feature type="domain" description="Methyltransferase type 11" evidence="3">
    <location>
        <begin position="44"/>
        <end position="137"/>
    </location>
</feature>
<dbReference type="GeneID" id="37284117"/>
<dbReference type="InterPro" id="IPR029063">
    <property type="entry name" value="SAM-dependent_MTases_sf"/>
</dbReference>
<dbReference type="Gene3D" id="3.40.50.150">
    <property type="entry name" value="Vaccinia Virus protein VP39"/>
    <property type="match status" value="1"/>
</dbReference>
<keyword evidence="5" id="KW-1185">Reference proteome</keyword>
<dbReference type="EMBL" id="CP031150">
    <property type="protein sequence ID" value="AXG07085.1"/>
    <property type="molecule type" value="Genomic_DNA"/>
</dbReference>
<accession>A0A345E4G3</accession>
<evidence type="ECO:0000313" key="5">
    <source>
        <dbReference type="Proteomes" id="UP000253273"/>
    </source>
</evidence>
<reference evidence="4 5" key="1">
    <citation type="submission" date="2018-07" db="EMBL/GenBank/DDBJ databases">
        <title>Genome sequences of Haloplanus sp. CBA1113.</title>
        <authorList>
            <person name="Kim Y.B."/>
            <person name="Roh S.W."/>
        </authorList>
    </citation>
    <scope>NUCLEOTIDE SEQUENCE [LARGE SCALE GENOMIC DNA]</scope>
    <source>
        <strain evidence="4 5">CBA1113</strain>
    </source>
</reference>
<sequence length="217" mass="23808">MSDEKRGVRRVFDEIAADFARTRQRPWPEIEAFVEDVPGGDVALDIGCGNGRNVPLLVGACSRVVGVDFSRELLAIARTDNPDAAFVCGDGTHLPITAGVADVALCVAVLHHLPSTAERAALLDELHRVLAPGGRALLSVWAIEHSAFDGERDEIRANDNDTYVPWTDHDDGTTHDRFYHIFERDELRTLLEASPLGVERLDLLNGNYYARLVAPEG</sequence>